<organism evidence="7 8">
    <name type="scientific">Spirosoma linguale (strain ATCC 33905 / DSM 74 / LMG 10896 / Claus 1)</name>
    <dbReference type="NCBI Taxonomy" id="504472"/>
    <lineage>
        <taxon>Bacteria</taxon>
        <taxon>Pseudomonadati</taxon>
        <taxon>Bacteroidota</taxon>
        <taxon>Cytophagia</taxon>
        <taxon>Cytophagales</taxon>
        <taxon>Cytophagaceae</taxon>
        <taxon>Spirosoma</taxon>
    </lineage>
</organism>
<keyword evidence="3 7" id="KW-0032">Aminotransferase</keyword>
<dbReference type="InterPro" id="IPR051326">
    <property type="entry name" value="Kynurenine-oxoglutarate_AT"/>
</dbReference>
<gene>
    <name evidence="7" type="ordered locus">Slin_4804</name>
</gene>
<reference evidence="7 8" key="1">
    <citation type="journal article" date="2010" name="Stand. Genomic Sci.">
        <title>Complete genome sequence of Spirosoma linguale type strain (1).</title>
        <authorList>
            <person name="Lail K."/>
            <person name="Sikorski J."/>
            <person name="Saunders E."/>
            <person name="Lapidus A."/>
            <person name="Glavina Del Rio T."/>
            <person name="Copeland A."/>
            <person name="Tice H."/>
            <person name="Cheng J.-F."/>
            <person name="Lucas S."/>
            <person name="Nolan M."/>
            <person name="Bruce D."/>
            <person name="Goodwin L."/>
            <person name="Pitluck S."/>
            <person name="Ivanova N."/>
            <person name="Mavromatis K."/>
            <person name="Ovchinnikova G."/>
            <person name="Pati A."/>
            <person name="Chen A."/>
            <person name="Palaniappan K."/>
            <person name="Land M."/>
            <person name="Hauser L."/>
            <person name="Chang Y.-J."/>
            <person name="Jeffries C.D."/>
            <person name="Chain P."/>
            <person name="Brettin T."/>
            <person name="Detter J.C."/>
            <person name="Schuetze A."/>
            <person name="Rohde M."/>
            <person name="Tindall B.J."/>
            <person name="Goeker M."/>
            <person name="Bristow J."/>
            <person name="Eisen J.A."/>
            <person name="Markowitz V."/>
            <person name="Hugenholtz P."/>
            <person name="Kyrpides N.C."/>
            <person name="Klenk H.-P."/>
            <person name="Chen F."/>
        </authorList>
    </citation>
    <scope>NUCLEOTIDE SEQUENCE [LARGE SCALE GENOMIC DNA]</scope>
    <source>
        <strain evidence="8">ATCC 33905 / DSM 74 / LMG 10896 / Claus 1</strain>
    </source>
</reference>
<dbReference type="AlphaFoldDB" id="D2QQK1"/>
<dbReference type="GO" id="GO:0030170">
    <property type="term" value="F:pyridoxal phosphate binding"/>
    <property type="evidence" value="ECO:0007669"/>
    <property type="project" value="InterPro"/>
</dbReference>
<evidence type="ECO:0000256" key="5">
    <source>
        <dbReference type="ARBA" id="ARBA00022898"/>
    </source>
</evidence>
<dbReference type="InterPro" id="IPR004839">
    <property type="entry name" value="Aminotransferase_I/II_large"/>
</dbReference>
<dbReference type="FunFam" id="3.40.640.10:FF:000033">
    <property type="entry name" value="Aspartate aminotransferase"/>
    <property type="match status" value="1"/>
</dbReference>
<dbReference type="Gene3D" id="3.40.640.10">
    <property type="entry name" value="Type I PLP-dependent aspartate aminotransferase-like (Major domain)"/>
    <property type="match status" value="1"/>
</dbReference>
<evidence type="ECO:0000259" key="6">
    <source>
        <dbReference type="Pfam" id="PF00155"/>
    </source>
</evidence>
<dbReference type="EMBL" id="CP001769">
    <property type="protein sequence ID" value="ADB40782.1"/>
    <property type="molecule type" value="Genomic_DNA"/>
</dbReference>
<dbReference type="Proteomes" id="UP000002028">
    <property type="component" value="Chromosome"/>
</dbReference>
<sequence>MSTPITTRVALTSKLPNVGTTIFTVMSKLATETGAINLSQGFPGFDCSPELVSLVEKYLRAGFNQYAPMTGVPALREALAQKTFAEYNVAYDPESEVTVTSGATEAIFAAVTAVVRPGDEVIVLEPAYDSYVPAIELNGGIPIYVTLTPSGVDSPSVDSPSVASSGRSVGAVDSSDYAIDWQQVSEKITEKTRLILVNTPHNPTGYVWTADDLNQLADLIRDRNIWIVSDEVYEHILFDGRKHHSLMTHPELQERTFIIGSFGKTFHITGWKIGYCLAPKELSVEFRKVHQYLTFSTVTPIQYALADYLQEPAHYRQLPDFYQRKRDLFLAGLQGSRFTLKPAEGSFFQTVSYAAITDEPDYDLAIRLTKEIGVASIPVSVFYNQKNDYKLLRFCFAKDDAVLQQAAERLRQL</sequence>
<keyword evidence="5" id="KW-0663">Pyridoxal phosphate</keyword>
<dbReference type="InterPro" id="IPR015422">
    <property type="entry name" value="PyrdxlP-dep_Trfase_small"/>
</dbReference>
<dbReference type="PANTHER" id="PTHR43807:SF20">
    <property type="entry name" value="FI04487P"/>
    <property type="match status" value="1"/>
</dbReference>
<dbReference type="STRING" id="504472.Slin_4804"/>
<dbReference type="Pfam" id="PF00155">
    <property type="entry name" value="Aminotran_1_2"/>
    <property type="match status" value="1"/>
</dbReference>
<evidence type="ECO:0000256" key="3">
    <source>
        <dbReference type="ARBA" id="ARBA00022576"/>
    </source>
</evidence>
<dbReference type="Gene3D" id="3.90.1150.10">
    <property type="entry name" value="Aspartate Aminotransferase, domain 1"/>
    <property type="match status" value="1"/>
</dbReference>
<evidence type="ECO:0000256" key="2">
    <source>
        <dbReference type="ARBA" id="ARBA00007441"/>
    </source>
</evidence>
<dbReference type="KEGG" id="sli:Slin_4804"/>
<accession>D2QQK1</accession>
<dbReference type="InterPro" id="IPR015424">
    <property type="entry name" value="PyrdxlP-dep_Trfase"/>
</dbReference>
<keyword evidence="4" id="KW-0808">Transferase</keyword>
<dbReference type="GO" id="GO:0005737">
    <property type="term" value="C:cytoplasm"/>
    <property type="evidence" value="ECO:0007669"/>
    <property type="project" value="TreeGrafter"/>
</dbReference>
<name>D2QQK1_SPILD</name>
<dbReference type="GO" id="GO:0016212">
    <property type="term" value="F:kynurenine-oxoglutarate transaminase activity"/>
    <property type="evidence" value="ECO:0007669"/>
    <property type="project" value="TreeGrafter"/>
</dbReference>
<dbReference type="CDD" id="cd00609">
    <property type="entry name" value="AAT_like"/>
    <property type="match status" value="1"/>
</dbReference>
<proteinExistence type="inferred from homology"/>
<comment type="similarity">
    <text evidence="2">Belongs to the class-I pyridoxal-phosphate-dependent aminotransferase family.</text>
</comment>
<keyword evidence="8" id="KW-1185">Reference proteome</keyword>
<protein>
    <submittedName>
        <fullName evidence="7">Aminotransferase class I and II</fullName>
    </submittedName>
</protein>
<dbReference type="RefSeq" id="WP_012929285.1">
    <property type="nucleotide sequence ID" value="NC_013730.1"/>
</dbReference>
<evidence type="ECO:0000313" key="7">
    <source>
        <dbReference type="EMBL" id="ADB40782.1"/>
    </source>
</evidence>
<dbReference type="SUPFAM" id="SSF53383">
    <property type="entry name" value="PLP-dependent transferases"/>
    <property type="match status" value="1"/>
</dbReference>
<feature type="domain" description="Aminotransferase class I/classII large" evidence="6">
    <location>
        <begin position="35"/>
        <end position="410"/>
    </location>
</feature>
<evidence type="ECO:0000313" key="8">
    <source>
        <dbReference type="Proteomes" id="UP000002028"/>
    </source>
</evidence>
<evidence type="ECO:0000256" key="4">
    <source>
        <dbReference type="ARBA" id="ARBA00022679"/>
    </source>
</evidence>
<evidence type="ECO:0000256" key="1">
    <source>
        <dbReference type="ARBA" id="ARBA00001933"/>
    </source>
</evidence>
<comment type="cofactor">
    <cofactor evidence="1">
        <name>pyridoxal 5'-phosphate</name>
        <dbReference type="ChEBI" id="CHEBI:597326"/>
    </cofactor>
</comment>
<dbReference type="PANTHER" id="PTHR43807">
    <property type="entry name" value="FI04487P"/>
    <property type="match status" value="1"/>
</dbReference>
<dbReference type="HOGENOM" id="CLU_017584_4_0_10"/>
<dbReference type="InterPro" id="IPR015421">
    <property type="entry name" value="PyrdxlP-dep_Trfase_major"/>
</dbReference>
<dbReference type="eggNOG" id="COG0436">
    <property type="taxonomic scope" value="Bacteria"/>
</dbReference>